<protein>
    <recommendedName>
        <fullName evidence="3">FHA domain-containing protein</fullName>
    </recommendedName>
</protein>
<dbReference type="EMBL" id="JBEHCU010004987">
    <property type="protein sequence ID" value="KAL1401279.1"/>
    <property type="molecule type" value="Genomic_DNA"/>
</dbReference>
<feature type="region of interest" description="Disordered" evidence="2">
    <location>
        <begin position="526"/>
        <end position="680"/>
    </location>
</feature>
<gene>
    <name evidence="4" type="ORF">pipiens_006735</name>
</gene>
<evidence type="ECO:0000259" key="3">
    <source>
        <dbReference type="PROSITE" id="PS50006"/>
    </source>
</evidence>
<dbReference type="SUPFAM" id="SSF49879">
    <property type="entry name" value="SMAD/FHA domain"/>
    <property type="match status" value="1"/>
</dbReference>
<dbReference type="Pfam" id="PF00498">
    <property type="entry name" value="FHA"/>
    <property type="match status" value="1"/>
</dbReference>
<dbReference type="PANTHER" id="PTHR23308">
    <property type="entry name" value="NUCLEAR INHIBITOR OF PROTEIN PHOSPHATASE-1"/>
    <property type="match status" value="1"/>
</dbReference>
<feature type="coiled-coil region" evidence="1">
    <location>
        <begin position="400"/>
        <end position="427"/>
    </location>
</feature>
<dbReference type="InterPro" id="IPR000253">
    <property type="entry name" value="FHA_dom"/>
</dbReference>
<evidence type="ECO:0000313" key="5">
    <source>
        <dbReference type="Proteomes" id="UP001562425"/>
    </source>
</evidence>
<proteinExistence type="predicted"/>
<dbReference type="SMART" id="SM00240">
    <property type="entry name" value="FHA"/>
    <property type="match status" value="1"/>
</dbReference>
<feature type="region of interest" description="Disordered" evidence="2">
    <location>
        <begin position="359"/>
        <end position="399"/>
    </location>
</feature>
<reference evidence="4 5" key="1">
    <citation type="submission" date="2024-05" db="EMBL/GenBank/DDBJ databases">
        <title>Culex pipiens pipiens assembly and annotation.</title>
        <authorList>
            <person name="Alout H."/>
            <person name="Durand T."/>
        </authorList>
    </citation>
    <scope>NUCLEOTIDE SEQUENCE [LARGE SCALE GENOMIC DNA]</scope>
    <source>
        <strain evidence="4">HA-2024</strain>
        <tissue evidence="4">Whole body</tissue>
    </source>
</reference>
<feature type="compositionally biased region" description="Basic and acidic residues" evidence="2">
    <location>
        <begin position="558"/>
        <end position="571"/>
    </location>
</feature>
<dbReference type="Gene3D" id="2.60.200.20">
    <property type="match status" value="1"/>
</dbReference>
<feature type="region of interest" description="Disordered" evidence="2">
    <location>
        <begin position="19"/>
        <end position="56"/>
    </location>
</feature>
<dbReference type="InterPro" id="IPR050923">
    <property type="entry name" value="Cell_Proc_Reg/RNA_Proc"/>
</dbReference>
<evidence type="ECO:0000256" key="2">
    <source>
        <dbReference type="SAM" id="MobiDB-lite"/>
    </source>
</evidence>
<comment type="caution">
    <text evidence="4">The sequence shown here is derived from an EMBL/GenBank/DDBJ whole genome shotgun (WGS) entry which is preliminary data.</text>
</comment>
<dbReference type="AlphaFoldDB" id="A0ABD1DSD3"/>
<keyword evidence="5" id="KW-1185">Reference proteome</keyword>
<organism evidence="4 5">
    <name type="scientific">Culex pipiens pipiens</name>
    <name type="common">Northern house mosquito</name>
    <dbReference type="NCBI Taxonomy" id="38569"/>
    <lineage>
        <taxon>Eukaryota</taxon>
        <taxon>Metazoa</taxon>
        <taxon>Ecdysozoa</taxon>
        <taxon>Arthropoda</taxon>
        <taxon>Hexapoda</taxon>
        <taxon>Insecta</taxon>
        <taxon>Pterygota</taxon>
        <taxon>Neoptera</taxon>
        <taxon>Endopterygota</taxon>
        <taxon>Diptera</taxon>
        <taxon>Nematocera</taxon>
        <taxon>Culicoidea</taxon>
        <taxon>Culicidae</taxon>
        <taxon>Culicinae</taxon>
        <taxon>Culicini</taxon>
        <taxon>Culex</taxon>
        <taxon>Culex</taxon>
    </lineage>
</organism>
<feature type="compositionally biased region" description="Basic and acidic residues" evidence="2">
    <location>
        <begin position="634"/>
        <end position="643"/>
    </location>
</feature>
<evidence type="ECO:0000256" key="1">
    <source>
        <dbReference type="SAM" id="Coils"/>
    </source>
</evidence>
<dbReference type="CDD" id="cd22677">
    <property type="entry name" value="FHA_Kanadaptin"/>
    <property type="match status" value="1"/>
</dbReference>
<dbReference type="Proteomes" id="UP001562425">
    <property type="component" value="Unassembled WGS sequence"/>
</dbReference>
<accession>A0ABD1DSD3</accession>
<sequence length="680" mass="77157">MTDDDGTFKKPSVDLLVKARKPELPPGTSKVTDIVPEEAPAAAASGKELAGDGNEIPPVPYREPAWSRKCASGLNYGFEVLKNGVIIEEVKQLQSRAFWLFGRLPNCDINMAHPTISRYHAILQYRGPEEEEGEDGDEVEEETTKRHVTVEPGWYLYDLSSTHGTFLNKQRLPPKTYVRVRVGYMVKLGSSSRSYILTGPAEDEDAPSEMTITEMKDLREKQNKLREEMAEIERQERERVAKLKEEEGVSWGMGEDADEETDLAHNPYAMSNNEELFLDDPKKTLRGYFEREGHELDYKLEELSAGSYVCRVELPVDDDFGRPIVAEATHKGKKKEVVVQCALEACRILDRYGLLRQATHEPRRRHKKTSDSDDDDDYLDRTGDVERRRQRKQTKASAEVHTYEDLIRQESELLEKLEDIETRLQRRQLIEKGTRLPENDDDVDEFLEKLSDDKPYDKFEVRRLRLEKDRLTKDHVTLQKLIKIAKPLDLPSMSGQPGSSADGKDQLKKKMLPLFGKRNKLSASFGIKKSEIKVGGSTSAHGEEVEEDEEDAAAAAPPKKEPPKQAAEPKRVHGPSFNPDLLEQHRKKVVVESSSEPEKKPQKKRKSEADCEEPSGSGAAEGVDSKKKRSRNRAGRERNRDNVDFDDSEELQAEDKNVEWVPPQGQSGDGMTSLNQKFGY</sequence>
<feature type="region of interest" description="Disordered" evidence="2">
    <location>
        <begin position="489"/>
        <end position="513"/>
    </location>
</feature>
<keyword evidence="1" id="KW-0175">Coiled coil</keyword>
<feature type="compositionally biased region" description="Polar residues" evidence="2">
    <location>
        <begin position="664"/>
        <end position="680"/>
    </location>
</feature>
<name>A0ABD1DSD3_CULPP</name>
<dbReference type="FunFam" id="2.60.200.20:FF:000071">
    <property type="entry name" value="AGAP004588-PA"/>
    <property type="match status" value="1"/>
</dbReference>
<dbReference type="CDD" id="cd19856">
    <property type="entry name" value="DSRM_Kanadaptin"/>
    <property type="match status" value="1"/>
</dbReference>
<dbReference type="PROSITE" id="PS50006">
    <property type="entry name" value="FHA_DOMAIN"/>
    <property type="match status" value="1"/>
</dbReference>
<feature type="coiled-coil region" evidence="1">
    <location>
        <begin position="208"/>
        <end position="246"/>
    </location>
</feature>
<feature type="domain" description="FHA" evidence="3">
    <location>
        <begin position="99"/>
        <end position="172"/>
    </location>
</feature>
<dbReference type="InterPro" id="IPR008984">
    <property type="entry name" value="SMAD_FHA_dom_sf"/>
</dbReference>
<evidence type="ECO:0000313" key="4">
    <source>
        <dbReference type="EMBL" id="KAL1401279.1"/>
    </source>
</evidence>